<dbReference type="InterPro" id="IPR029057">
    <property type="entry name" value="PRTase-like"/>
</dbReference>
<dbReference type="CDD" id="cd06223">
    <property type="entry name" value="PRTases_typeI"/>
    <property type="match status" value="1"/>
</dbReference>
<comment type="similarity">
    <text evidence="1">Belongs to the ComF/GntX family.</text>
</comment>
<dbReference type="InterPro" id="IPR000836">
    <property type="entry name" value="PRTase_dom"/>
</dbReference>
<evidence type="ECO:0000313" key="2">
    <source>
        <dbReference type="EMBL" id="RJX36938.1"/>
    </source>
</evidence>
<organism evidence="2 3">
    <name type="scientific">Paenibacillus pinisoli</name>
    <dbReference type="NCBI Taxonomy" id="1276110"/>
    <lineage>
        <taxon>Bacteria</taxon>
        <taxon>Bacillati</taxon>
        <taxon>Bacillota</taxon>
        <taxon>Bacilli</taxon>
        <taxon>Bacillales</taxon>
        <taxon>Paenibacillaceae</taxon>
        <taxon>Paenibacillus</taxon>
    </lineage>
</organism>
<gene>
    <name evidence="2" type="ORF">D3P09_25885</name>
</gene>
<protein>
    <submittedName>
        <fullName evidence="2">ComF family protein</fullName>
    </submittedName>
</protein>
<dbReference type="EMBL" id="QXQB01000008">
    <property type="protein sequence ID" value="RJX36938.1"/>
    <property type="molecule type" value="Genomic_DNA"/>
</dbReference>
<dbReference type="PANTHER" id="PTHR47505:SF1">
    <property type="entry name" value="DNA UTILIZATION PROTEIN YHGH"/>
    <property type="match status" value="1"/>
</dbReference>
<name>A0A3A6PE08_9BACL</name>
<evidence type="ECO:0000256" key="1">
    <source>
        <dbReference type="ARBA" id="ARBA00008007"/>
    </source>
</evidence>
<sequence length="181" mass="21041">MLAEMLVPSFLRLTEEQWLQRPQRGEARTHHGLHRLKAWMDSFWHPYAEAARRWDAITYVPVSRERAQERGFNQAQQVAGFLSDKLGIPGYDLLIRDRHAEKMSFKTRAERQRDSRTLFTGNEGQIRRLENQSHMSSRESLRILLIDDIYTTGSTAEACASAIIQLASRPVQLYILTWARS</sequence>
<dbReference type="Gene3D" id="3.40.50.2020">
    <property type="match status" value="1"/>
</dbReference>
<dbReference type="AlphaFoldDB" id="A0A3A6PE08"/>
<keyword evidence="3" id="KW-1185">Reference proteome</keyword>
<evidence type="ECO:0000313" key="3">
    <source>
        <dbReference type="Proteomes" id="UP000267798"/>
    </source>
</evidence>
<dbReference type="InterPro" id="IPR051910">
    <property type="entry name" value="ComF/GntX_DNA_util-trans"/>
</dbReference>
<dbReference type="Proteomes" id="UP000267798">
    <property type="component" value="Unassembled WGS sequence"/>
</dbReference>
<dbReference type="SUPFAM" id="SSF53271">
    <property type="entry name" value="PRTase-like"/>
    <property type="match status" value="1"/>
</dbReference>
<comment type="caution">
    <text evidence="2">The sequence shown here is derived from an EMBL/GenBank/DDBJ whole genome shotgun (WGS) entry which is preliminary data.</text>
</comment>
<proteinExistence type="inferred from homology"/>
<accession>A0A3A6PE08</accession>
<reference evidence="2 3" key="1">
    <citation type="submission" date="2018-09" db="EMBL/GenBank/DDBJ databases">
        <title>Paenibacillus aracenensis nov. sp. isolated from a cave in southern Spain.</title>
        <authorList>
            <person name="Jurado V."/>
            <person name="Gutierrez-Patricio S."/>
            <person name="Gonzalez-Pimentel J.L."/>
            <person name="Miller A.Z."/>
            <person name="Laiz L."/>
            <person name="Saiz-Jimenez C."/>
        </authorList>
    </citation>
    <scope>NUCLEOTIDE SEQUENCE [LARGE SCALE GENOMIC DNA]</scope>
    <source>
        <strain evidence="2 3">JCM 19203</strain>
    </source>
</reference>
<dbReference type="PANTHER" id="PTHR47505">
    <property type="entry name" value="DNA UTILIZATION PROTEIN YHGH"/>
    <property type="match status" value="1"/>
</dbReference>